<dbReference type="EMBL" id="JAVRHV010000002">
    <property type="protein sequence ID" value="MDT0552699.1"/>
    <property type="molecule type" value="Genomic_DNA"/>
</dbReference>
<keyword evidence="3 5" id="KW-0413">Isomerase</keyword>
<name>A0ABU2Y3B3_9FLAO</name>
<evidence type="ECO:0000256" key="3">
    <source>
        <dbReference type="ARBA" id="ARBA00023235"/>
    </source>
</evidence>
<organism evidence="5 6">
    <name type="scientific">Urechidicola vernalis</name>
    <dbReference type="NCBI Taxonomy" id="3075600"/>
    <lineage>
        <taxon>Bacteria</taxon>
        <taxon>Pseudomonadati</taxon>
        <taxon>Bacteroidota</taxon>
        <taxon>Flavobacteriia</taxon>
        <taxon>Flavobacteriales</taxon>
        <taxon>Flavobacteriaceae</taxon>
        <taxon>Urechidicola</taxon>
    </lineage>
</organism>
<sequence length="211" mass="24299">MNKRILVVTLLIGVVLASCSAYQFRERWTKEQAPETFKARFETTQGNFDIEATRSLSPKAVDRLYQLIRRDYYKNIAIYRVVPDFVAQFGIYNDSLYNEMWAEYKIPDEPVKQSNESMTIAFARGGVETRSTQLYINLKDNKRLDTLQWSGVKGFPVIAKVVEGEGVVRKFYSGYGEAPGKEQGVIQSKGNTFLKDKYPKLDYIEQAYILK</sequence>
<dbReference type="InterPro" id="IPR029000">
    <property type="entry name" value="Cyclophilin-like_dom_sf"/>
</dbReference>
<protein>
    <recommendedName>
        <fullName evidence="1">peptidylprolyl isomerase</fullName>
        <ecNumber evidence="1">5.2.1.8</ecNumber>
    </recommendedName>
</protein>
<dbReference type="SUPFAM" id="SSF50891">
    <property type="entry name" value="Cyclophilin-like"/>
    <property type="match status" value="1"/>
</dbReference>
<evidence type="ECO:0000256" key="1">
    <source>
        <dbReference type="ARBA" id="ARBA00013194"/>
    </source>
</evidence>
<keyword evidence="2" id="KW-0697">Rotamase</keyword>
<evidence type="ECO:0000313" key="6">
    <source>
        <dbReference type="Proteomes" id="UP001252186"/>
    </source>
</evidence>
<dbReference type="PANTHER" id="PTHR43246">
    <property type="entry name" value="PEPTIDYL-PROLYL CIS-TRANS ISOMERASE CYP38, CHLOROPLASTIC"/>
    <property type="match status" value="1"/>
</dbReference>
<reference evidence="5 6" key="1">
    <citation type="submission" date="2023-09" db="EMBL/GenBank/DDBJ databases">
        <authorList>
            <person name="Rey-Velasco X."/>
        </authorList>
    </citation>
    <scope>NUCLEOTIDE SEQUENCE [LARGE SCALE GENOMIC DNA]</scope>
    <source>
        <strain evidence="5 6">P050</strain>
    </source>
</reference>
<dbReference type="Pfam" id="PF00160">
    <property type="entry name" value="Pro_isomerase"/>
    <property type="match status" value="1"/>
</dbReference>
<dbReference type="Proteomes" id="UP001252186">
    <property type="component" value="Unassembled WGS sequence"/>
</dbReference>
<evidence type="ECO:0000256" key="2">
    <source>
        <dbReference type="ARBA" id="ARBA00023110"/>
    </source>
</evidence>
<dbReference type="Gene3D" id="2.40.100.10">
    <property type="entry name" value="Cyclophilin-like"/>
    <property type="match status" value="1"/>
</dbReference>
<evidence type="ECO:0000259" key="4">
    <source>
        <dbReference type="PROSITE" id="PS50072"/>
    </source>
</evidence>
<dbReference type="RefSeq" id="WP_311592622.1">
    <property type="nucleotide sequence ID" value="NZ_JAVRHV010000002.1"/>
</dbReference>
<dbReference type="PROSITE" id="PS51257">
    <property type="entry name" value="PROKAR_LIPOPROTEIN"/>
    <property type="match status" value="1"/>
</dbReference>
<evidence type="ECO:0000313" key="5">
    <source>
        <dbReference type="EMBL" id="MDT0552699.1"/>
    </source>
</evidence>
<dbReference type="InterPro" id="IPR002130">
    <property type="entry name" value="Cyclophilin-type_PPIase_dom"/>
</dbReference>
<proteinExistence type="predicted"/>
<comment type="caution">
    <text evidence="5">The sequence shown here is derived from an EMBL/GenBank/DDBJ whole genome shotgun (WGS) entry which is preliminary data.</text>
</comment>
<accession>A0ABU2Y3B3</accession>
<dbReference type="InterPro" id="IPR044665">
    <property type="entry name" value="E_coli_cyclophilin_A-like"/>
</dbReference>
<dbReference type="GO" id="GO:0003755">
    <property type="term" value="F:peptidyl-prolyl cis-trans isomerase activity"/>
    <property type="evidence" value="ECO:0007669"/>
    <property type="project" value="UniProtKB-EC"/>
</dbReference>
<dbReference type="PROSITE" id="PS50072">
    <property type="entry name" value="CSA_PPIASE_2"/>
    <property type="match status" value="1"/>
</dbReference>
<gene>
    <name evidence="5" type="ORF">RM519_05520</name>
</gene>
<keyword evidence="6" id="KW-1185">Reference proteome</keyword>
<dbReference type="EC" id="5.2.1.8" evidence="1"/>
<feature type="domain" description="PPIase cyclophilin-type" evidence="4">
    <location>
        <begin position="46"/>
        <end position="171"/>
    </location>
</feature>